<feature type="transmembrane region" description="Helical" evidence="5">
    <location>
        <begin position="316"/>
        <end position="339"/>
    </location>
</feature>
<evidence type="ECO:0000313" key="7">
    <source>
        <dbReference type="EMBL" id="CAG9975135.1"/>
    </source>
</evidence>
<feature type="transmembrane region" description="Helical" evidence="5">
    <location>
        <begin position="188"/>
        <end position="211"/>
    </location>
</feature>
<evidence type="ECO:0000256" key="3">
    <source>
        <dbReference type="ARBA" id="ARBA00022989"/>
    </source>
</evidence>
<gene>
    <name evidence="7" type="ORF">CBYS24578_00015509</name>
</gene>
<dbReference type="Gene3D" id="1.20.1250.20">
    <property type="entry name" value="MFS general substrate transporter like domains"/>
    <property type="match status" value="1"/>
</dbReference>
<accession>A0A9N9U3M2</accession>
<evidence type="ECO:0000313" key="8">
    <source>
        <dbReference type="Proteomes" id="UP000754883"/>
    </source>
</evidence>
<dbReference type="GO" id="GO:0005886">
    <property type="term" value="C:plasma membrane"/>
    <property type="evidence" value="ECO:0007669"/>
    <property type="project" value="TreeGrafter"/>
</dbReference>
<keyword evidence="3 5" id="KW-1133">Transmembrane helix</keyword>
<evidence type="ECO:0000256" key="2">
    <source>
        <dbReference type="ARBA" id="ARBA00022692"/>
    </source>
</evidence>
<dbReference type="PRINTS" id="PR01036">
    <property type="entry name" value="TCRTETB"/>
</dbReference>
<dbReference type="AlphaFoldDB" id="A0A9N9U3M2"/>
<dbReference type="InterPro" id="IPR036259">
    <property type="entry name" value="MFS_trans_sf"/>
</dbReference>
<dbReference type="Pfam" id="PF07690">
    <property type="entry name" value="MFS_1"/>
    <property type="match status" value="1"/>
</dbReference>
<evidence type="ECO:0000256" key="1">
    <source>
        <dbReference type="ARBA" id="ARBA00004141"/>
    </source>
</evidence>
<feature type="transmembrane region" description="Helical" evidence="5">
    <location>
        <begin position="158"/>
        <end position="181"/>
    </location>
</feature>
<dbReference type="OrthoDB" id="2585655at2759"/>
<comment type="caution">
    <text evidence="7">The sequence shown here is derived from an EMBL/GenBank/DDBJ whole genome shotgun (WGS) entry which is preliminary data.</text>
</comment>
<evidence type="ECO:0000256" key="5">
    <source>
        <dbReference type="SAM" id="Phobius"/>
    </source>
</evidence>
<proteinExistence type="predicted"/>
<feature type="transmembrane region" description="Helical" evidence="5">
    <location>
        <begin position="52"/>
        <end position="79"/>
    </location>
</feature>
<feature type="transmembrane region" description="Helical" evidence="5">
    <location>
        <begin position="129"/>
        <end position="146"/>
    </location>
</feature>
<reference evidence="7" key="1">
    <citation type="submission" date="2021-10" db="EMBL/GenBank/DDBJ databases">
        <authorList>
            <person name="Piombo E."/>
        </authorList>
    </citation>
    <scope>NUCLEOTIDE SEQUENCE</scope>
</reference>
<organism evidence="7 8">
    <name type="scientific">Clonostachys byssicola</name>
    <dbReference type="NCBI Taxonomy" id="160290"/>
    <lineage>
        <taxon>Eukaryota</taxon>
        <taxon>Fungi</taxon>
        <taxon>Dikarya</taxon>
        <taxon>Ascomycota</taxon>
        <taxon>Pezizomycotina</taxon>
        <taxon>Sordariomycetes</taxon>
        <taxon>Hypocreomycetidae</taxon>
        <taxon>Hypocreales</taxon>
        <taxon>Bionectriaceae</taxon>
        <taxon>Clonostachys</taxon>
    </lineage>
</organism>
<comment type="subcellular location">
    <subcellularLocation>
        <location evidence="1">Membrane</location>
        <topology evidence="1">Multi-pass membrane protein</topology>
    </subcellularLocation>
</comment>
<sequence length="538" mass="59464">MTSSNDPLEIEPKEKKLGNIRLHDDETKQIILIPKPTSDPNDPLNWSKAYRIYIACLVSCAIFFSNFLAAGPSVAMVAITTDYFGPPTDPRFIQWTAKAAYLFTSTALLQGMGNLFWVPMMVKFGRRPVYVISFTIYTAVSAWAGAEASFDRALAARILMGFASGAAECLAPLTIADIFFLHERGTVMAFYTAALSAGVGTGIIISGLITIHLHWRYIYWISTALIGTCTILIIFTFPETTYDRSEETEPAYCGHQVGHKDANNTECVEWASGATHSTATKNGYWQSLRIFSGRHTKESYFKLAMRPVVMLALPPVLWATIVMAVTIGFLVAITSNFAIAFNKVYGFEAWQAGLCFLASPIGALIGAYFGGHLSDQIADRATHRNGGIREPEMRLPAMTISILTAPLSLVLYGVGIGNGMHWMVPTLGLGLLSFSVVQATNITLVYTIDVYRPIAGEITVTQHAFKSALGFLLSFYTNPWIEQAGYQKSFGAMAGISGGFILFWVPFYLWGNHIRKATWRWNFVKELAHWHDDREVGE</sequence>
<dbReference type="PANTHER" id="PTHR23502:SF34">
    <property type="entry name" value="PROTEIN HOL1"/>
    <property type="match status" value="1"/>
</dbReference>
<name>A0A9N9U3M2_9HYPO</name>
<feature type="transmembrane region" description="Helical" evidence="5">
    <location>
        <begin position="395"/>
        <end position="416"/>
    </location>
</feature>
<keyword evidence="8" id="KW-1185">Reference proteome</keyword>
<dbReference type="InterPro" id="IPR011701">
    <property type="entry name" value="MFS"/>
</dbReference>
<dbReference type="GO" id="GO:0022857">
    <property type="term" value="F:transmembrane transporter activity"/>
    <property type="evidence" value="ECO:0007669"/>
    <property type="project" value="InterPro"/>
</dbReference>
<keyword evidence="4 5" id="KW-0472">Membrane</keyword>
<dbReference type="PROSITE" id="PS50850">
    <property type="entry name" value="MFS"/>
    <property type="match status" value="1"/>
</dbReference>
<evidence type="ECO:0000259" key="6">
    <source>
        <dbReference type="PROSITE" id="PS50850"/>
    </source>
</evidence>
<feature type="domain" description="Major facilitator superfamily (MFS) profile" evidence="6">
    <location>
        <begin position="51"/>
        <end position="515"/>
    </location>
</feature>
<feature type="transmembrane region" description="Helical" evidence="5">
    <location>
        <begin position="217"/>
        <end position="237"/>
    </location>
</feature>
<dbReference type="SUPFAM" id="SSF103473">
    <property type="entry name" value="MFS general substrate transporter"/>
    <property type="match status" value="1"/>
</dbReference>
<dbReference type="Proteomes" id="UP000754883">
    <property type="component" value="Unassembled WGS sequence"/>
</dbReference>
<protein>
    <recommendedName>
        <fullName evidence="6">Major facilitator superfamily (MFS) profile domain-containing protein</fullName>
    </recommendedName>
</protein>
<evidence type="ECO:0000256" key="4">
    <source>
        <dbReference type="ARBA" id="ARBA00023136"/>
    </source>
</evidence>
<feature type="transmembrane region" description="Helical" evidence="5">
    <location>
        <begin position="489"/>
        <end position="510"/>
    </location>
</feature>
<dbReference type="PANTHER" id="PTHR23502">
    <property type="entry name" value="MAJOR FACILITATOR SUPERFAMILY"/>
    <property type="match status" value="1"/>
</dbReference>
<feature type="transmembrane region" description="Helical" evidence="5">
    <location>
        <begin position="351"/>
        <end position="374"/>
    </location>
</feature>
<dbReference type="EMBL" id="CABFNO020001255">
    <property type="protein sequence ID" value="CAG9975135.1"/>
    <property type="molecule type" value="Genomic_DNA"/>
</dbReference>
<feature type="transmembrane region" description="Helical" evidence="5">
    <location>
        <begin position="99"/>
        <end position="117"/>
    </location>
</feature>
<dbReference type="InterPro" id="IPR020846">
    <property type="entry name" value="MFS_dom"/>
</dbReference>
<keyword evidence="2 5" id="KW-0812">Transmembrane</keyword>